<dbReference type="GO" id="GO:0008080">
    <property type="term" value="F:N-acetyltransferase activity"/>
    <property type="evidence" value="ECO:0007669"/>
    <property type="project" value="InterPro"/>
</dbReference>
<dbReference type="Pfam" id="PF13302">
    <property type="entry name" value="Acetyltransf_3"/>
    <property type="match status" value="1"/>
</dbReference>
<dbReference type="Gene3D" id="3.40.630.30">
    <property type="match status" value="1"/>
</dbReference>
<dbReference type="SUPFAM" id="SSF55729">
    <property type="entry name" value="Acyl-CoA N-acyltransferases (Nat)"/>
    <property type="match status" value="1"/>
</dbReference>
<sequence length="401" mass="45296">MKLNEHAAISAPSLLLVPYEAHHVPTYHQWMEDPKIQEATASEPLTLEEEYENQQSWRTSTDKLTFIICTPLPSSPQFPVTTVPDDADIPSKMIGDVNLFLYPSEDDFSSEAAPPIPKEVVGEVDIMIASPEHRGKGLGEKAVRAFVGYIWEKRREITKEYISDKMEDGAEQGSVEAPKLKMLMAKIGEGNECSIKLFRDKLGWEQEGERNYFGELKFVLRDVEGFVRKGEEGVEGVRRWLLSSVGTEYPQPLDIYTTRDKKPRTTNQAHTFIDLSQDIKHLLKHDASKWSQDDYCHRRLSAVPALFSLQAVASYIILPYATRGCVLLPDPSTGAGRTTTVCQMTSYIYHFLCNMIQVCIQNFILVVCGGEMAHNVAFSHKDPEWKIKEYSSGGLWSNKEA</sequence>
<dbReference type="InterPro" id="IPR039135">
    <property type="entry name" value="NAT9-like"/>
</dbReference>
<reference evidence="5" key="2">
    <citation type="submission" date="2023-05" db="EMBL/GenBank/DDBJ databases">
        <authorList>
            <consortium name="Lawrence Berkeley National Laboratory"/>
            <person name="Steindorff A."/>
            <person name="Hensen N."/>
            <person name="Bonometti L."/>
            <person name="Westerberg I."/>
            <person name="Brannstrom I.O."/>
            <person name="Guillou S."/>
            <person name="Cros-Aarteil S."/>
            <person name="Calhoun S."/>
            <person name="Haridas S."/>
            <person name="Kuo A."/>
            <person name="Mondo S."/>
            <person name="Pangilinan J."/>
            <person name="Riley R."/>
            <person name="Labutti K."/>
            <person name="Andreopoulos B."/>
            <person name="Lipzen A."/>
            <person name="Chen C."/>
            <person name="Yanf M."/>
            <person name="Daum C."/>
            <person name="Ng V."/>
            <person name="Clum A."/>
            <person name="Ohm R."/>
            <person name="Martin F."/>
            <person name="Silar P."/>
            <person name="Natvig D."/>
            <person name="Lalanne C."/>
            <person name="Gautier V."/>
            <person name="Ament-Velasquez S.L."/>
            <person name="Kruys A."/>
            <person name="Hutchinson M.I."/>
            <person name="Powell A.J."/>
            <person name="Barry K."/>
            <person name="Miller A.N."/>
            <person name="Grigoriev I.V."/>
            <person name="Debuchy R."/>
            <person name="Gladieux P."/>
            <person name="Thoren M.H."/>
            <person name="Johannesson H."/>
        </authorList>
    </citation>
    <scope>NUCLEOTIDE SEQUENCE</scope>
    <source>
        <strain evidence="5">CBS 892.96</strain>
    </source>
</reference>
<comment type="similarity">
    <text evidence="1">Belongs to the acetyltransferase family. GNAT subfamily.</text>
</comment>
<keyword evidence="2" id="KW-0808">Transferase</keyword>
<evidence type="ECO:0000313" key="5">
    <source>
        <dbReference type="EMBL" id="KAK4171960.1"/>
    </source>
</evidence>
<evidence type="ECO:0000256" key="2">
    <source>
        <dbReference type="ARBA" id="ARBA00022679"/>
    </source>
</evidence>
<dbReference type="InterPro" id="IPR000182">
    <property type="entry name" value="GNAT_dom"/>
</dbReference>
<evidence type="ECO:0000256" key="1">
    <source>
        <dbReference type="ARBA" id="ARBA00009342"/>
    </source>
</evidence>
<dbReference type="AlphaFoldDB" id="A0AAN6VYD6"/>
<gene>
    <name evidence="5" type="ORF">QBC36DRAFT_382170</name>
</gene>
<dbReference type="InterPro" id="IPR016181">
    <property type="entry name" value="Acyl_CoA_acyltransferase"/>
</dbReference>
<comment type="caution">
    <text evidence="5">The sequence shown here is derived from an EMBL/GenBank/DDBJ whole genome shotgun (WGS) entry which is preliminary data.</text>
</comment>
<accession>A0AAN6VYD6</accession>
<keyword evidence="6" id="KW-1185">Reference proteome</keyword>
<keyword evidence="3" id="KW-0012">Acyltransferase</keyword>
<feature type="non-terminal residue" evidence="5">
    <location>
        <position position="401"/>
    </location>
</feature>
<organism evidence="5 6">
    <name type="scientific">Triangularia setosa</name>
    <dbReference type="NCBI Taxonomy" id="2587417"/>
    <lineage>
        <taxon>Eukaryota</taxon>
        <taxon>Fungi</taxon>
        <taxon>Dikarya</taxon>
        <taxon>Ascomycota</taxon>
        <taxon>Pezizomycotina</taxon>
        <taxon>Sordariomycetes</taxon>
        <taxon>Sordariomycetidae</taxon>
        <taxon>Sordariales</taxon>
        <taxon>Podosporaceae</taxon>
        <taxon>Triangularia</taxon>
    </lineage>
</organism>
<reference evidence="5" key="1">
    <citation type="journal article" date="2023" name="Mol. Phylogenet. Evol.">
        <title>Genome-scale phylogeny and comparative genomics of the fungal order Sordariales.</title>
        <authorList>
            <person name="Hensen N."/>
            <person name="Bonometti L."/>
            <person name="Westerberg I."/>
            <person name="Brannstrom I.O."/>
            <person name="Guillou S."/>
            <person name="Cros-Aarteil S."/>
            <person name="Calhoun S."/>
            <person name="Haridas S."/>
            <person name="Kuo A."/>
            <person name="Mondo S."/>
            <person name="Pangilinan J."/>
            <person name="Riley R."/>
            <person name="LaButti K."/>
            <person name="Andreopoulos B."/>
            <person name="Lipzen A."/>
            <person name="Chen C."/>
            <person name="Yan M."/>
            <person name="Daum C."/>
            <person name="Ng V."/>
            <person name="Clum A."/>
            <person name="Steindorff A."/>
            <person name="Ohm R.A."/>
            <person name="Martin F."/>
            <person name="Silar P."/>
            <person name="Natvig D.O."/>
            <person name="Lalanne C."/>
            <person name="Gautier V."/>
            <person name="Ament-Velasquez S.L."/>
            <person name="Kruys A."/>
            <person name="Hutchinson M.I."/>
            <person name="Powell A.J."/>
            <person name="Barry K."/>
            <person name="Miller A.N."/>
            <person name="Grigoriev I.V."/>
            <person name="Debuchy R."/>
            <person name="Gladieux P."/>
            <person name="Hiltunen Thoren M."/>
            <person name="Johannesson H."/>
        </authorList>
    </citation>
    <scope>NUCLEOTIDE SEQUENCE</scope>
    <source>
        <strain evidence="5">CBS 892.96</strain>
    </source>
</reference>
<name>A0AAN6VYD6_9PEZI</name>
<evidence type="ECO:0000313" key="6">
    <source>
        <dbReference type="Proteomes" id="UP001302321"/>
    </source>
</evidence>
<dbReference type="PANTHER" id="PTHR13256:SF16">
    <property type="entry name" value="ALPHA_BETA-TUBULIN-N-ACETYLTRANSFERASE 9"/>
    <property type="match status" value="1"/>
</dbReference>
<dbReference type="EMBL" id="MU866481">
    <property type="protein sequence ID" value="KAK4171960.1"/>
    <property type="molecule type" value="Genomic_DNA"/>
</dbReference>
<dbReference type="PANTHER" id="PTHR13256">
    <property type="entry name" value="N-ACETYLTRANSFERASE 9"/>
    <property type="match status" value="1"/>
</dbReference>
<evidence type="ECO:0000256" key="3">
    <source>
        <dbReference type="ARBA" id="ARBA00023315"/>
    </source>
</evidence>
<dbReference type="Proteomes" id="UP001302321">
    <property type="component" value="Unassembled WGS sequence"/>
</dbReference>
<proteinExistence type="inferred from homology"/>
<evidence type="ECO:0000259" key="4">
    <source>
        <dbReference type="Pfam" id="PF13302"/>
    </source>
</evidence>
<protein>
    <submittedName>
        <fullName evidence="5">GNAT domain-containing protein</fullName>
    </submittedName>
</protein>
<feature type="domain" description="N-acetyltransferase" evidence="4">
    <location>
        <begin position="14"/>
        <end position="199"/>
    </location>
</feature>